<dbReference type="GeneID" id="54474256"/>
<sequence>MYFTLLGSHRFHSPPNATSAVPEWSTPAPSEGWVSTCHVSRITLLSGRLQICGWSTANAMPPTQPIFHTPAGEQIRRRALERLSRRQIGPPRSQSTQTSSAQTPASSDSSGMSSHDTMASEYARSSIAMYGAPSDSATLISATPSADDGDEVEFWDDPIRSPPHSADVFRYTLAEMFGASLIGSGAKSTRSTAVDGFRDWLASSSPPGVLAANDSLCLLLPASTLNDPRLLHESRKRHNFAVRTMQIALKTQVYDVESVIACALGLFHLDLFRPLASGVRGLYEGFVHLTHMHWKELRASPSLAAGYIRTQLRQTVLLRSLASRVAMPVPIELWHPWPGTMQLLPEITESLMQLAVKIPGLLADADEVRGPTQPDVDAVGRSLLACLDMERKLLGWQDQYCTEVTLDLETCNFPRSWAEFTIKDKGGVTRRVATSPDKPIVSAYCQAVCYICLLLLREAVAELHASRGEEMLRSYYIELATLTADTLCRLTFYLIEGEDGLLGRATAARAPLHFANQWYEKSSDFQAQGWVMEQELRVQKQMPFLAWEHLLPLSLCSMYLQG</sequence>
<gene>
    <name evidence="2" type="ORF">BDY17DRAFT_295153</name>
</gene>
<feature type="compositionally biased region" description="Low complexity" evidence="1">
    <location>
        <begin position="90"/>
        <end position="114"/>
    </location>
</feature>
<feature type="region of interest" description="Disordered" evidence="1">
    <location>
        <begin position="86"/>
        <end position="118"/>
    </location>
</feature>
<evidence type="ECO:0000256" key="1">
    <source>
        <dbReference type="SAM" id="MobiDB-lite"/>
    </source>
</evidence>
<feature type="compositionally biased region" description="Acidic residues" evidence="1">
    <location>
        <begin position="147"/>
        <end position="156"/>
    </location>
</feature>
<dbReference type="EMBL" id="MU001634">
    <property type="protein sequence ID" value="KAF2484182.1"/>
    <property type="molecule type" value="Genomic_DNA"/>
</dbReference>
<accession>A0A6A6PVX0</accession>
<evidence type="ECO:0000313" key="2">
    <source>
        <dbReference type="EMBL" id="KAF2484182.1"/>
    </source>
</evidence>
<name>A0A6A6PVX0_9PEZI</name>
<keyword evidence="3" id="KW-1185">Reference proteome</keyword>
<protein>
    <recommendedName>
        <fullName evidence="4">Fungal-specific transcription factor domain-containing protein</fullName>
    </recommendedName>
</protein>
<dbReference type="AlphaFoldDB" id="A0A6A6PVX0"/>
<evidence type="ECO:0008006" key="4">
    <source>
        <dbReference type="Google" id="ProtNLM"/>
    </source>
</evidence>
<dbReference type="Proteomes" id="UP000799767">
    <property type="component" value="Unassembled WGS sequence"/>
</dbReference>
<feature type="region of interest" description="Disordered" evidence="1">
    <location>
        <begin position="139"/>
        <end position="159"/>
    </location>
</feature>
<dbReference type="RefSeq" id="XP_033590752.1">
    <property type="nucleotide sequence ID" value="XM_033733254.1"/>
</dbReference>
<reference evidence="2" key="1">
    <citation type="journal article" date="2020" name="Stud. Mycol.">
        <title>101 Dothideomycetes genomes: a test case for predicting lifestyles and emergence of pathogens.</title>
        <authorList>
            <person name="Haridas S."/>
            <person name="Albert R."/>
            <person name="Binder M."/>
            <person name="Bloem J."/>
            <person name="Labutti K."/>
            <person name="Salamov A."/>
            <person name="Andreopoulos B."/>
            <person name="Baker S."/>
            <person name="Barry K."/>
            <person name="Bills G."/>
            <person name="Bluhm B."/>
            <person name="Cannon C."/>
            <person name="Castanera R."/>
            <person name="Culley D."/>
            <person name="Daum C."/>
            <person name="Ezra D."/>
            <person name="Gonzalez J."/>
            <person name="Henrissat B."/>
            <person name="Kuo A."/>
            <person name="Liang C."/>
            <person name="Lipzen A."/>
            <person name="Lutzoni F."/>
            <person name="Magnuson J."/>
            <person name="Mondo S."/>
            <person name="Nolan M."/>
            <person name="Ohm R."/>
            <person name="Pangilinan J."/>
            <person name="Park H.-J."/>
            <person name="Ramirez L."/>
            <person name="Alfaro M."/>
            <person name="Sun H."/>
            <person name="Tritt A."/>
            <person name="Yoshinaga Y."/>
            <person name="Zwiers L.-H."/>
            <person name="Turgeon B."/>
            <person name="Goodwin S."/>
            <person name="Spatafora J."/>
            <person name="Crous P."/>
            <person name="Grigoriev I."/>
        </authorList>
    </citation>
    <scope>NUCLEOTIDE SEQUENCE</scope>
    <source>
        <strain evidence="2">CBS 113389</strain>
    </source>
</reference>
<evidence type="ECO:0000313" key="3">
    <source>
        <dbReference type="Proteomes" id="UP000799767"/>
    </source>
</evidence>
<organism evidence="2 3">
    <name type="scientific">Neohortaea acidophila</name>
    <dbReference type="NCBI Taxonomy" id="245834"/>
    <lineage>
        <taxon>Eukaryota</taxon>
        <taxon>Fungi</taxon>
        <taxon>Dikarya</taxon>
        <taxon>Ascomycota</taxon>
        <taxon>Pezizomycotina</taxon>
        <taxon>Dothideomycetes</taxon>
        <taxon>Dothideomycetidae</taxon>
        <taxon>Mycosphaerellales</taxon>
        <taxon>Teratosphaeriaceae</taxon>
        <taxon>Neohortaea</taxon>
    </lineage>
</organism>
<proteinExistence type="predicted"/>